<sequence>MADFDIKGFLDAKVEQFNQPTFIENDPIVIPHRFTKRQDIEIMGFFAAILAWGQRKTIINKCMELIERFGGEPYDFIRNHQERDLQHLLGFKHRTFNDTDLLYFVAFLRFHYERFDSLEDAFLIEQEEVETISIERSLDEFKAYFFSLQDYPIRTRKHISSPRQKSSCKRLNMFLRWMVRQDDKGVDFGLWKRIRPADLICPCDVHVERVARRFGLITADKVNWKTAVELTENLRRLDPNDPVKYDFALFGIGVEREV</sequence>
<name>A0A1I6SPP5_9SPHI</name>
<dbReference type="Proteomes" id="UP000198785">
    <property type="component" value="Unassembled WGS sequence"/>
</dbReference>
<organism evidence="1 2">
    <name type="scientific">Sphingobacterium wenxiniae</name>
    <dbReference type="NCBI Taxonomy" id="683125"/>
    <lineage>
        <taxon>Bacteria</taxon>
        <taxon>Pseudomonadati</taxon>
        <taxon>Bacteroidota</taxon>
        <taxon>Sphingobacteriia</taxon>
        <taxon>Sphingobacteriales</taxon>
        <taxon>Sphingobacteriaceae</taxon>
        <taxon>Sphingobacterium</taxon>
    </lineage>
</organism>
<dbReference type="InterPro" id="IPR014127">
    <property type="entry name" value="CHP02757"/>
</dbReference>
<dbReference type="OrthoDB" id="9773332at2"/>
<dbReference type="EMBL" id="FOZZ01000005">
    <property type="protein sequence ID" value="SFS78758.1"/>
    <property type="molecule type" value="Genomic_DNA"/>
</dbReference>
<dbReference type="NCBIfam" id="TIGR02757">
    <property type="entry name" value="TIGR02757 family protein"/>
    <property type="match status" value="1"/>
</dbReference>
<dbReference type="InterPro" id="IPR011257">
    <property type="entry name" value="DNA_glycosylase"/>
</dbReference>
<dbReference type="AlphaFoldDB" id="A0A1I6SPP5"/>
<accession>A0A1I6SPP5</accession>
<proteinExistence type="predicted"/>
<keyword evidence="2" id="KW-1185">Reference proteome</keyword>
<dbReference type="SUPFAM" id="SSF48150">
    <property type="entry name" value="DNA-glycosylase"/>
    <property type="match status" value="1"/>
</dbReference>
<reference evidence="1 2" key="1">
    <citation type="submission" date="2016-10" db="EMBL/GenBank/DDBJ databases">
        <authorList>
            <person name="de Groot N.N."/>
        </authorList>
    </citation>
    <scope>NUCLEOTIDE SEQUENCE [LARGE SCALE GENOMIC DNA]</scope>
    <source>
        <strain evidence="1 2">DSM 22789</strain>
    </source>
</reference>
<evidence type="ECO:0000313" key="2">
    <source>
        <dbReference type="Proteomes" id="UP000198785"/>
    </source>
</evidence>
<dbReference type="STRING" id="683125.SAMN05660206_10515"/>
<gene>
    <name evidence="1" type="ORF">SAMN05660206_10515</name>
</gene>
<dbReference type="GO" id="GO:0006281">
    <property type="term" value="P:DNA repair"/>
    <property type="evidence" value="ECO:0007669"/>
    <property type="project" value="InterPro"/>
</dbReference>
<dbReference type="GO" id="GO:0003824">
    <property type="term" value="F:catalytic activity"/>
    <property type="evidence" value="ECO:0007669"/>
    <property type="project" value="InterPro"/>
</dbReference>
<evidence type="ECO:0000313" key="1">
    <source>
        <dbReference type="EMBL" id="SFS78758.1"/>
    </source>
</evidence>
<protein>
    <submittedName>
        <fullName evidence="1">TIGR02757 family protein</fullName>
    </submittedName>
</protein>
<dbReference type="Pfam" id="PF09674">
    <property type="entry name" value="DUF2400"/>
    <property type="match status" value="1"/>
</dbReference>
<dbReference type="RefSeq" id="WP_093365063.1">
    <property type="nucleotide sequence ID" value="NZ_FOZZ01000005.1"/>
</dbReference>